<gene>
    <name evidence="1" type="ORF">GCM10023081_47040</name>
</gene>
<sequence>MIPEHLIEAAATILNSEVGRGPWEELPPAAQDRWRQVARASLVAADKAAMVRSVEELDALPDGSVVMTRYGDAITIRESVRGTKGDAYHFVLSDPDDFATVLHYGNGAAL</sequence>
<dbReference type="Proteomes" id="UP001500752">
    <property type="component" value="Unassembled WGS sequence"/>
</dbReference>
<organism evidence="1 2">
    <name type="scientific">Arthrobacter ginkgonis</name>
    <dbReference type="NCBI Taxonomy" id="1630594"/>
    <lineage>
        <taxon>Bacteria</taxon>
        <taxon>Bacillati</taxon>
        <taxon>Actinomycetota</taxon>
        <taxon>Actinomycetes</taxon>
        <taxon>Micrococcales</taxon>
        <taxon>Micrococcaceae</taxon>
        <taxon>Arthrobacter</taxon>
    </lineage>
</organism>
<keyword evidence="2" id="KW-1185">Reference proteome</keyword>
<protein>
    <recommendedName>
        <fullName evidence="3">Head-to-tail adaptor</fullName>
    </recommendedName>
</protein>
<name>A0ABP7DL83_9MICC</name>
<proteinExistence type="predicted"/>
<dbReference type="EMBL" id="BAABEO010000051">
    <property type="protein sequence ID" value="GAA3705760.1"/>
    <property type="molecule type" value="Genomic_DNA"/>
</dbReference>
<evidence type="ECO:0000313" key="2">
    <source>
        <dbReference type="Proteomes" id="UP001500752"/>
    </source>
</evidence>
<accession>A0ABP7DL83</accession>
<evidence type="ECO:0008006" key="3">
    <source>
        <dbReference type="Google" id="ProtNLM"/>
    </source>
</evidence>
<evidence type="ECO:0000313" key="1">
    <source>
        <dbReference type="EMBL" id="GAA3705760.1"/>
    </source>
</evidence>
<comment type="caution">
    <text evidence="1">The sequence shown here is derived from an EMBL/GenBank/DDBJ whole genome shotgun (WGS) entry which is preliminary data.</text>
</comment>
<dbReference type="RefSeq" id="WP_345154894.1">
    <property type="nucleotide sequence ID" value="NZ_BAABEO010000051.1"/>
</dbReference>
<reference evidence="2" key="1">
    <citation type="journal article" date="2019" name="Int. J. Syst. Evol. Microbiol.">
        <title>The Global Catalogue of Microorganisms (GCM) 10K type strain sequencing project: providing services to taxonomists for standard genome sequencing and annotation.</title>
        <authorList>
            <consortium name="The Broad Institute Genomics Platform"/>
            <consortium name="The Broad Institute Genome Sequencing Center for Infectious Disease"/>
            <person name="Wu L."/>
            <person name="Ma J."/>
        </authorList>
    </citation>
    <scope>NUCLEOTIDE SEQUENCE [LARGE SCALE GENOMIC DNA]</scope>
    <source>
        <strain evidence="2">JCM 30742</strain>
    </source>
</reference>